<evidence type="ECO:0000256" key="3">
    <source>
        <dbReference type="SAM" id="Phobius"/>
    </source>
</evidence>
<dbReference type="InterPro" id="IPR027417">
    <property type="entry name" value="P-loop_NTPase"/>
</dbReference>
<keyword evidence="3" id="KW-0472">Membrane</keyword>
<dbReference type="STRING" id="686832.A0A0C3CIC7"/>
<keyword evidence="3" id="KW-0812">Transmembrane</keyword>
<gene>
    <name evidence="5" type="ORF">M413DRAFT_61619</name>
</gene>
<dbReference type="InterPro" id="IPR003439">
    <property type="entry name" value="ABC_transporter-like_ATP-bd"/>
</dbReference>
<dbReference type="GO" id="GO:0015421">
    <property type="term" value="F:ABC-type oligopeptide transporter activity"/>
    <property type="evidence" value="ECO:0007669"/>
    <property type="project" value="TreeGrafter"/>
</dbReference>
<dbReference type="InterPro" id="IPR003593">
    <property type="entry name" value="AAA+_ATPase"/>
</dbReference>
<keyword evidence="1" id="KW-0547">Nucleotide-binding</keyword>
<keyword evidence="2" id="KW-0067">ATP-binding</keyword>
<feature type="transmembrane region" description="Helical" evidence="3">
    <location>
        <begin position="56"/>
        <end position="74"/>
    </location>
</feature>
<dbReference type="PANTHER" id="PTHR43394:SF1">
    <property type="entry name" value="ATP-BINDING CASSETTE SUB-FAMILY B MEMBER 10, MITOCHONDRIAL"/>
    <property type="match status" value="1"/>
</dbReference>
<organism evidence="5 6">
    <name type="scientific">Hebeloma cylindrosporum</name>
    <dbReference type="NCBI Taxonomy" id="76867"/>
    <lineage>
        <taxon>Eukaryota</taxon>
        <taxon>Fungi</taxon>
        <taxon>Dikarya</taxon>
        <taxon>Basidiomycota</taxon>
        <taxon>Agaricomycotina</taxon>
        <taxon>Agaricomycetes</taxon>
        <taxon>Agaricomycetidae</taxon>
        <taxon>Agaricales</taxon>
        <taxon>Agaricineae</taxon>
        <taxon>Hymenogastraceae</taxon>
        <taxon>Hebeloma</taxon>
    </lineage>
</organism>
<dbReference type="SUPFAM" id="SSF52540">
    <property type="entry name" value="P-loop containing nucleoside triphosphate hydrolases"/>
    <property type="match status" value="1"/>
</dbReference>
<protein>
    <recommendedName>
        <fullName evidence="4">ABC transporter domain-containing protein</fullName>
    </recommendedName>
</protein>
<dbReference type="SMART" id="SM00382">
    <property type="entry name" value="AAA"/>
    <property type="match status" value="1"/>
</dbReference>
<reference evidence="5 6" key="1">
    <citation type="submission" date="2014-04" db="EMBL/GenBank/DDBJ databases">
        <authorList>
            <consortium name="DOE Joint Genome Institute"/>
            <person name="Kuo A."/>
            <person name="Gay G."/>
            <person name="Dore J."/>
            <person name="Kohler A."/>
            <person name="Nagy L.G."/>
            <person name="Floudas D."/>
            <person name="Copeland A."/>
            <person name="Barry K.W."/>
            <person name="Cichocki N."/>
            <person name="Veneault-Fourrey C."/>
            <person name="LaButti K."/>
            <person name="Lindquist E.A."/>
            <person name="Lipzen A."/>
            <person name="Lundell T."/>
            <person name="Morin E."/>
            <person name="Murat C."/>
            <person name="Sun H."/>
            <person name="Tunlid A."/>
            <person name="Henrissat B."/>
            <person name="Grigoriev I.V."/>
            <person name="Hibbett D.S."/>
            <person name="Martin F."/>
            <person name="Nordberg H.P."/>
            <person name="Cantor M.N."/>
            <person name="Hua S.X."/>
        </authorList>
    </citation>
    <scope>NUCLEOTIDE SEQUENCE [LARGE SCALE GENOMIC DNA]</scope>
    <source>
        <strain evidence="6">h7</strain>
    </source>
</reference>
<evidence type="ECO:0000259" key="4">
    <source>
        <dbReference type="PROSITE" id="PS50893"/>
    </source>
</evidence>
<accession>A0A0C3CIC7</accession>
<keyword evidence="6" id="KW-1185">Reference proteome</keyword>
<dbReference type="EMBL" id="KN831769">
    <property type="protein sequence ID" value="KIM48490.1"/>
    <property type="molecule type" value="Genomic_DNA"/>
</dbReference>
<evidence type="ECO:0000313" key="5">
    <source>
        <dbReference type="EMBL" id="KIM48490.1"/>
    </source>
</evidence>
<keyword evidence="3" id="KW-1133">Transmembrane helix</keyword>
<dbReference type="GO" id="GO:0016887">
    <property type="term" value="F:ATP hydrolysis activity"/>
    <property type="evidence" value="ECO:0007669"/>
    <property type="project" value="InterPro"/>
</dbReference>
<feature type="transmembrane region" description="Helical" evidence="3">
    <location>
        <begin position="12"/>
        <end position="36"/>
    </location>
</feature>
<dbReference type="GO" id="GO:0005524">
    <property type="term" value="F:ATP binding"/>
    <property type="evidence" value="ECO:0007669"/>
    <property type="project" value="UniProtKB-KW"/>
</dbReference>
<dbReference type="Gene3D" id="3.40.50.300">
    <property type="entry name" value="P-loop containing nucleotide triphosphate hydrolases"/>
    <property type="match status" value="1"/>
</dbReference>
<sequence>MIKDIASLRQCWPLFAAFLAVELVTAIVPAVSVYYSGQLLTIVQTAVEHRTVDSKLLITAVSGTFISSIILRFLHYARKQIYQPLHLRIKLFYSVHIFRAMLRLDVPTFDDPAIQHQLSQASPKHSHTSIAFSAVTLTIRLISTALQLVSHVFVLAHVLRNQPDGPLLAVLYFSYSILQWSNTRNSYTTKGVWAATTSDEDYIRSEGLKLSVHNPIHRKEIVASGIAPFLLAQYQEAVRRVGDRAGDYYEVIFNLHSRQGFSASTFFQELLRSLPEIVFTLRAVQQPSTIPLSLASLGLIKQTSQSFTTAAFSLVDETGSVTEMLSSVKLLYQITQIPNHRAEQLWDPDFDPDDPSFGIPFPEDDKALELGISIEFRNVSFMYPGSNAYALRNISFKIEQGQLCVIVGNNGSGKSTILKLIARLYDPTDGQILIDGTDIRTLRLADLRRAISVLFQDYTLFPLSIRDNISLGDPPHTSDLSKIQQAAQLGGADAFIERLPEKYNTYLDRPVESYYSPLPEGTTTLFGQPVDYGRVRDASGMDGGGTSNRGLSGGQVQRIALSRTFMRSVVSDQSVGLLLFDEPSASLDPTAEHDLFERLRKLRGNKTMVFSSHRFGNLTRHADLILYMNDAVVVEEGTHELLLKYNGEYARIWKLQAGAFL</sequence>
<evidence type="ECO:0000256" key="1">
    <source>
        <dbReference type="ARBA" id="ARBA00022741"/>
    </source>
</evidence>
<dbReference type="InterPro" id="IPR039421">
    <property type="entry name" value="Type_1_exporter"/>
</dbReference>
<reference evidence="6" key="2">
    <citation type="submission" date="2015-01" db="EMBL/GenBank/DDBJ databases">
        <title>Evolutionary Origins and Diversification of the Mycorrhizal Mutualists.</title>
        <authorList>
            <consortium name="DOE Joint Genome Institute"/>
            <consortium name="Mycorrhizal Genomics Consortium"/>
            <person name="Kohler A."/>
            <person name="Kuo A."/>
            <person name="Nagy L.G."/>
            <person name="Floudas D."/>
            <person name="Copeland A."/>
            <person name="Barry K.W."/>
            <person name="Cichocki N."/>
            <person name="Veneault-Fourrey C."/>
            <person name="LaButti K."/>
            <person name="Lindquist E.A."/>
            <person name="Lipzen A."/>
            <person name="Lundell T."/>
            <person name="Morin E."/>
            <person name="Murat C."/>
            <person name="Riley R."/>
            <person name="Ohm R."/>
            <person name="Sun H."/>
            <person name="Tunlid A."/>
            <person name="Henrissat B."/>
            <person name="Grigoriev I.V."/>
            <person name="Hibbett D.S."/>
            <person name="Martin F."/>
        </authorList>
    </citation>
    <scope>NUCLEOTIDE SEQUENCE [LARGE SCALE GENOMIC DNA]</scope>
    <source>
        <strain evidence="6">h7</strain>
    </source>
</reference>
<dbReference type="OrthoDB" id="6500128at2759"/>
<dbReference type="AlphaFoldDB" id="A0A0C3CIC7"/>
<dbReference type="Pfam" id="PF00005">
    <property type="entry name" value="ABC_tran"/>
    <property type="match status" value="1"/>
</dbReference>
<dbReference type="Proteomes" id="UP000053424">
    <property type="component" value="Unassembled WGS sequence"/>
</dbReference>
<feature type="domain" description="ABC transporter" evidence="4">
    <location>
        <begin position="374"/>
        <end position="655"/>
    </location>
</feature>
<proteinExistence type="predicted"/>
<dbReference type="HOGENOM" id="CLU_000604_63_0_1"/>
<name>A0A0C3CIC7_HEBCY</name>
<evidence type="ECO:0000313" key="6">
    <source>
        <dbReference type="Proteomes" id="UP000053424"/>
    </source>
</evidence>
<dbReference type="PANTHER" id="PTHR43394">
    <property type="entry name" value="ATP-DEPENDENT PERMEASE MDL1, MITOCHONDRIAL"/>
    <property type="match status" value="1"/>
</dbReference>
<evidence type="ECO:0000256" key="2">
    <source>
        <dbReference type="ARBA" id="ARBA00022840"/>
    </source>
</evidence>
<dbReference type="PROSITE" id="PS50893">
    <property type="entry name" value="ABC_TRANSPORTER_2"/>
    <property type="match status" value="1"/>
</dbReference>